<dbReference type="RefSeq" id="WP_343815585.1">
    <property type="nucleotide sequence ID" value="NZ_BAAADS010000025.1"/>
</dbReference>
<keyword evidence="7 17" id="KW-0963">Cytoplasm</keyword>
<evidence type="ECO:0000313" key="21">
    <source>
        <dbReference type="EMBL" id="GAA0613058.1"/>
    </source>
</evidence>
<keyword evidence="22" id="KW-1185">Reference proteome</keyword>
<comment type="pathway">
    <text evidence="3 17 18">Cell wall biogenesis; peptidoglycan biosynthesis.</text>
</comment>
<evidence type="ECO:0000256" key="14">
    <source>
        <dbReference type="ARBA" id="ARBA00030398"/>
    </source>
</evidence>
<evidence type="ECO:0000256" key="6">
    <source>
        <dbReference type="ARBA" id="ARBA00015655"/>
    </source>
</evidence>
<dbReference type="InterPro" id="IPR013221">
    <property type="entry name" value="Mur_ligase_cen"/>
</dbReference>
<keyword evidence="17 18" id="KW-0132">Cell division</keyword>
<dbReference type="Proteomes" id="UP001500866">
    <property type="component" value="Unassembled WGS sequence"/>
</dbReference>
<dbReference type="EC" id="6.3.2.9" evidence="5 17"/>
<dbReference type="HAMAP" id="MF_00639">
    <property type="entry name" value="MurD"/>
    <property type="match status" value="1"/>
</dbReference>
<feature type="binding site" evidence="17">
    <location>
        <begin position="118"/>
        <end position="124"/>
    </location>
    <ligand>
        <name>ATP</name>
        <dbReference type="ChEBI" id="CHEBI:30616"/>
    </ligand>
</feature>
<evidence type="ECO:0000256" key="4">
    <source>
        <dbReference type="ARBA" id="ARBA00010416"/>
    </source>
</evidence>
<dbReference type="Pfam" id="PF02875">
    <property type="entry name" value="Mur_ligase_C"/>
    <property type="match status" value="1"/>
</dbReference>
<evidence type="ECO:0000256" key="10">
    <source>
        <dbReference type="ARBA" id="ARBA00022840"/>
    </source>
</evidence>
<feature type="domain" description="Mur ligase C-terminal" evidence="19">
    <location>
        <begin position="312"/>
        <end position="425"/>
    </location>
</feature>
<comment type="subcellular location">
    <subcellularLocation>
        <location evidence="2 17 18">Cytoplasm</location>
    </subcellularLocation>
</comment>
<dbReference type="InterPro" id="IPR036615">
    <property type="entry name" value="Mur_ligase_C_dom_sf"/>
</dbReference>
<protein>
    <recommendedName>
        <fullName evidence="6 17">UDP-N-acetylmuramoylalanine--D-glutamate ligase</fullName>
        <ecNumber evidence="5 17">6.3.2.9</ecNumber>
    </recommendedName>
    <alternativeName>
        <fullName evidence="15 17">D-glutamic acid-adding enzyme</fullName>
    </alternativeName>
    <alternativeName>
        <fullName evidence="14 17">UDP-N-acetylmuramoyl-L-alanyl-D-glutamate synthetase</fullName>
    </alternativeName>
</protein>
<dbReference type="InterPro" id="IPR005762">
    <property type="entry name" value="MurD"/>
</dbReference>
<dbReference type="Gene3D" id="3.40.1190.10">
    <property type="entry name" value="Mur-like, catalytic domain"/>
    <property type="match status" value="1"/>
</dbReference>
<dbReference type="Pfam" id="PF21799">
    <property type="entry name" value="MurD-like_N"/>
    <property type="match status" value="1"/>
</dbReference>
<dbReference type="PANTHER" id="PTHR43692">
    <property type="entry name" value="UDP-N-ACETYLMURAMOYLALANINE--D-GLUTAMATE LIGASE"/>
    <property type="match status" value="1"/>
</dbReference>
<gene>
    <name evidence="17 21" type="primary">murD</name>
    <name evidence="21" type="ORF">GCM10009001_32850</name>
</gene>
<evidence type="ECO:0000256" key="8">
    <source>
        <dbReference type="ARBA" id="ARBA00022598"/>
    </source>
</evidence>
<evidence type="ECO:0000256" key="3">
    <source>
        <dbReference type="ARBA" id="ARBA00004752"/>
    </source>
</evidence>
<keyword evidence="12 17" id="KW-0573">Peptidoglycan synthesis</keyword>
<keyword evidence="11 17" id="KW-0133">Cell shape</keyword>
<evidence type="ECO:0000256" key="12">
    <source>
        <dbReference type="ARBA" id="ARBA00022984"/>
    </source>
</evidence>
<dbReference type="SUPFAM" id="SSF53244">
    <property type="entry name" value="MurD-like peptide ligases, peptide-binding domain"/>
    <property type="match status" value="1"/>
</dbReference>
<dbReference type="InterPro" id="IPR036565">
    <property type="entry name" value="Mur-like_cat_sf"/>
</dbReference>
<evidence type="ECO:0000259" key="20">
    <source>
        <dbReference type="Pfam" id="PF08245"/>
    </source>
</evidence>
<comment type="catalytic activity">
    <reaction evidence="16 17 18">
        <text>UDP-N-acetyl-alpha-D-muramoyl-L-alanine + D-glutamate + ATP = UDP-N-acetyl-alpha-D-muramoyl-L-alanyl-D-glutamate + ADP + phosphate + H(+)</text>
        <dbReference type="Rhea" id="RHEA:16429"/>
        <dbReference type="ChEBI" id="CHEBI:15378"/>
        <dbReference type="ChEBI" id="CHEBI:29986"/>
        <dbReference type="ChEBI" id="CHEBI:30616"/>
        <dbReference type="ChEBI" id="CHEBI:43474"/>
        <dbReference type="ChEBI" id="CHEBI:83898"/>
        <dbReference type="ChEBI" id="CHEBI:83900"/>
        <dbReference type="ChEBI" id="CHEBI:456216"/>
        <dbReference type="EC" id="6.3.2.9"/>
    </reaction>
</comment>
<keyword evidence="17 18" id="KW-0131">Cell cycle</keyword>
<keyword evidence="9 17" id="KW-0547">Nucleotide-binding</keyword>
<comment type="similarity">
    <text evidence="4 17">Belongs to the MurCDEF family.</text>
</comment>
<evidence type="ECO:0000256" key="5">
    <source>
        <dbReference type="ARBA" id="ARBA00012212"/>
    </source>
</evidence>
<sequence>MKKLTNFPYSNALVLGLAKSGTAAARLLLQNGVNVRVNDKKSDKQDEEIRELQTMGAEVITGSHPLSVLDGIDLIVKNPGIPYDNPLLIEAEKRRLPVITEIELAGRMVESSIIGITGSNGKTTTTTLVTEMLRRSGQPVEVAGNIGFVASEVAQTLKEDEKMVLELSSFQLMGVQSFKPKIAVLLNIFEAHLDYHKTFENYKNAKSNIFANQDADDFLVYNADDPVVCDAVQKAASQKVPFSLQKRLENGAWADGSNIYFKSEPIASRDAIALVGDHNLENILAAMCVAKLSGATNNGIRQVLSSFTGVKHRTQFVDRINGRLFYNDSKATNILATQKALASFRQPVILLAGGLDRGNEFDELLPYLNYVKGMVLFGETAGKLEKVAEQAGISFVTCAETMNEAVTIAYRQSAEGDVVLLSPACASWDQYRTFEQRGDMFIQAVHTLK</sequence>
<comment type="caution">
    <text evidence="21">The sequence shown here is derived from an EMBL/GenBank/DDBJ whole genome shotgun (WGS) entry which is preliminary data.</text>
</comment>
<keyword evidence="10 17" id="KW-0067">ATP-binding</keyword>
<proteinExistence type="inferred from homology"/>
<evidence type="ECO:0000256" key="7">
    <source>
        <dbReference type="ARBA" id="ARBA00022490"/>
    </source>
</evidence>
<dbReference type="EMBL" id="BAAADS010000025">
    <property type="protein sequence ID" value="GAA0613058.1"/>
    <property type="molecule type" value="Genomic_DNA"/>
</dbReference>
<dbReference type="Gene3D" id="3.90.190.20">
    <property type="entry name" value="Mur ligase, C-terminal domain"/>
    <property type="match status" value="1"/>
</dbReference>
<dbReference type="Pfam" id="PF08245">
    <property type="entry name" value="Mur_ligase_M"/>
    <property type="match status" value="1"/>
</dbReference>
<dbReference type="SUPFAM" id="SSF51984">
    <property type="entry name" value="MurCD N-terminal domain"/>
    <property type="match status" value="1"/>
</dbReference>
<evidence type="ECO:0000256" key="13">
    <source>
        <dbReference type="ARBA" id="ARBA00023316"/>
    </source>
</evidence>
<name>A0ABP3RRR3_9BACI</name>
<dbReference type="PANTHER" id="PTHR43692:SF1">
    <property type="entry name" value="UDP-N-ACETYLMURAMOYLALANINE--D-GLUTAMATE LIGASE"/>
    <property type="match status" value="1"/>
</dbReference>
<accession>A0ABP3RRR3</accession>
<evidence type="ECO:0000256" key="11">
    <source>
        <dbReference type="ARBA" id="ARBA00022960"/>
    </source>
</evidence>
<dbReference type="NCBIfam" id="TIGR01087">
    <property type="entry name" value="murD"/>
    <property type="match status" value="1"/>
</dbReference>
<evidence type="ECO:0000259" key="19">
    <source>
        <dbReference type="Pfam" id="PF02875"/>
    </source>
</evidence>
<evidence type="ECO:0000256" key="15">
    <source>
        <dbReference type="ARBA" id="ARBA00032324"/>
    </source>
</evidence>
<keyword evidence="13 17" id="KW-0961">Cell wall biogenesis/degradation</keyword>
<evidence type="ECO:0000256" key="17">
    <source>
        <dbReference type="HAMAP-Rule" id="MF_00639"/>
    </source>
</evidence>
<evidence type="ECO:0000256" key="18">
    <source>
        <dbReference type="RuleBase" id="RU003664"/>
    </source>
</evidence>
<dbReference type="SUPFAM" id="SSF53623">
    <property type="entry name" value="MurD-like peptide ligases, catalytic domain"/>
    <property type="match status" value="1"/>
</dbReference>
<dbReference type="InterPro" id="IPR004101">
    <property type="entry name" value="Mur_ligase_C"/>
</dbReference>
<evidence type="ECO:0000256" key="16">
    <source>
        <dbReference type="ARBA" id="ARBA00047632"/>
    </source>
</evidence>
<dbReference type="GO" id="GO:0016874">
    <property type="term" value="F:ligase activity"/>
    <property type="evidence" value="ECO:0007669"/>
    <property type="project" value="UniProtKB-KW"/>
</dbReference>
<evidence type="ECO:0000313" key="22">
    <source>
        <dbReference type="Proteomes" id="UP001500866"/>
    </source>
</evidence>
<keyword evidence="8 17" id="KW-0436">Ligase</keyword>
<reference evidence="22" key="1">
    <citation type="journal article" date="2019" name="Int. J. Syst. Evol. Microbiol.">
        <title>The Global Catalogue of Microorganisms (GCM) 10K type strain sequencing project: providing services to taxonomists for standard genome sequencing and annotation.</title>
        <authorList>
            <consortium name="The Broad Institute Genomics Platform"/>
            <consortium name="The Broad Institute Genome Sequencing Center for Infectious Disease"/>
            <person name="Wu L."/>
            <person name="Ma J."/>
        </authorList>
    </citation>
    <scope>NUCLEOTIDE SEQUENCE [LARGE SCALE GENOMIC DNA]</scope>
    <source>
        <strain evidence="22">JCM 15395</strain>
    </source>
</reference>
<feature type="domain" description="Mur ligase central" evidence="20">
    <location>
        <begin position="116"/>
        <end position="290"/>
    </location>
</feature>
<dbReference type="Gene3D" id="3.40.50.720">
    <property type="entry name" value="NAD(P)-binding Rossmann-like Domain"/>
    <property type="match status" value="1"/>
</dbReference>
<organism evidence="21 22">
    <name type="scientific">Virgibacillus siamensis</name>
    <dbReference type="NCBI Taxonomy" id="480071"/>
    <lineage>
        <taxon>Bacteria</taxon>
        <taxon>Bacillati</taxon>
        <taxon>Bacillota</taxon>
        <taxon>Bacilli</taxon>
        <taxon>Bacillales</taxon>
        <taxon>Bacillaceae</taxon>
        <taxon>Virgibacillus</taxon>
    </lineage>
</organism>
<evidence type="ECO:0000256" key="1">
    <source>
        <dbReference type="ARBA" id="ARBA00002734"/>
    </source>
</evidence>
<evidence type="ECO:0000256" key="9">
    <source>
        <dbReference type="ARBA" id="ARBA00022741"/>
    </source>
</evidence>
<evidence type="ECO:0000256" key="2">
    <source>
        <dbReference type="ARBA" id="ARBA00004496"/>
    </source>
</evidence>
<comment type="function">
    <text evidence="1 17 18">Cell wall formation. Catalyzes the addition of glutamate to the nucleotide precursor UDP-N-acetylmuramoyl-L-alanine (UMA).</text>
</comment>